<gene>
    <name evidence="2" type="ORF">PUN28_002678</name>
</gene>
<dbReference type="AlphaFoldDB" id="A0AAW2GVG3"/>
<evidence type="ECO:0000313" key="3">
    <source>
        <dbReference type="Proteomes" id="UP001430953"/>
    </source>
</evidence>
<name>A0AAW2GVG3_9HYME</name>
<dbReference type="EMBL" id="JADYXP020000002">
    <property type="protein sequence ID" value="KAL0131273.1"/>
    <property type="molecule type" value="Genomic_DNA"/>
</dbReference>
<feature type="region of interest" description="Disordered" evidence="1">
    <location>
        <begin position="79"/>
        <end position="107"/>
    </location>
</feature>
<keyword evidence="3" id="KW-1185">Reference proteome</keyword>
<evidence type="ECO:0000256" key="1">
    <source>
        <dbReference type="SAM" id="MobiDB-lite"/>
    </source>
</evidence>
<sequence length="275" mass="31254">MIEKIDLKKFFKCSLCVQIFFIQVTNRRMTVVLHQKRFLWWPLPRACTFMSLTEWTGRYTSLSGSAHGYCRSLPVGGKAGDGRSGTLSSLANSGAARPDAPSDRARGMKAWTDPLADAGGKKLRREGEVRTARKSFRSTVPRFSRSRIPDRHPRCRPHGEYAYFESTCGMLRHARSRRARLSPLLQAPSHRTSRLMELYLFSLDFLERSFASADHKCDLCVAGNASTMFQDVGRRETREHIYRGIEPCAHSRERRRRTAAINCLRGGHPSVSTPY</sequence>
<accession>A0AAW2GVG3</accession>
<comment type="caution">
    <text evidence="2">The sequence shown here is derived from an EMBL/GenBank/DDBJ whole genome shotgun (WGS) entry which is preliminary data.</text>
</comment>
<reference evidence="2 3" key="1">
    <citation type="submission" date="2023-03" db="EMBL/GenBank/DDBJ databases">
        <title>High recombination rates correlate with genetic variation in Cardiocondyla obscurior ants.</title>
        <authorList>
            <person name="Errbii M."/>
        </authorList>
    </citation>
    <scope>NUCLEOTIDE SEQUENCE [LARGE SCALE GENOMIC DNA]</scope>
    <source>
        <strain evidence="2">Alpha-2009</strain>
        <tissue evidence="2">Whole body</tissue>
    </source>
</reference>
<organism evidence="2 3">
    <name type="scientific">Cardiocondyla obscurior</name>
    <dbReference type="NCBI Taxonomy" id="286306"/>
    <lineage>
        <taxon>Eukaryota</taxon>
        <taxon>Metazoa</taxon>
        <taxon>Ecdysozoa</taxon>
        <taxon>Arthropoda</taxon>
        <taxon>Hexapoda</taxon>
        <taxon>Insecta</taxon>
        <taxon>Pterygota</taxon>
        <taxon>Neoptera</taxon>
        <taxon>Endopterygota</taxon>
        <taxon>Hymenoptera</taxon>
        <taxon>Apocrita</taxon>
        <taxon>Aculeata</taxon>
        <taxon>Formicoidea</taxon>
        <taxon>Formicidae</taxon>
        <taxon>Myrmicinae</taxon>
        <taxon>Cardiocondyla</taxon>
    </lineage>
</organism>
<dbReference type="Proteomes" id="UP001430953">
    <property type="component" value="Unassembled WGS sequence"/>
</dbReference>
<evidence type="ECO:0000313" key="2">
    <source>
        <dbReference type="EMBL" id="KAL0131273.1"/>
    </source>
</evidence>
<proteinExistence type="predicted"/>
<protein>
    <submittedName>
        <fullName evidence="2">Uncharacterized protein</fullName>
    </submittedName>
</protein>